<accession>A0AAE4SAJ3</accession>
<dbReference type="Pfam" id="PF09888">
    <property type="entry name" value="DUF2115"/>
    <property type="match status" value="1"/>
</dbReference>
<dbReference type="AlphaFoldDB" id="A0AAE4SAJ3"/>
<proteinExistence type="inferred from homology"/>
<dbReference type="RefSeq" id="WP_338094458.1">
    <property type="nucleotide sequence ID" value="NZ_JAWDKA010000006.1"/>
</dbReference>
<sequence>MNVLSFSDSESRYFIEKTVRDLIAAKETAQAMEKIGAALGSYTIFDLQYIGGGIQREVGKLPNPYRRCYQPYSSDLLNQYHAFMTKYRMNCFTAHPFKDPELWRTYWDITPVQCFVKSRSPNDPFPQLEHPMTKLFYRLVYGYVMLIEGGYGHPIGMPFPGGAVIRRDGDKVLCPIREKERDFPTALCNFCPAEQDPEYR</sequence>
<evidence type="ECO:0000313" key="2">
    <source>
        <dbReference type="EMBL" id="MDV0442054.1"/>
    </source>
</evidence>
<dbReference type="HAMAP" id="MF_00763">
    <property type="entry name" value="UPF0305"/>
    <property type="match status" value="1"/>
</dbReference>
<organism evidence="2 3">
    <name type="scientific">Methanorbis furvi</name>
    <dbReference type="NCBI Taxonomy" id="3028299"/>
    <lineage>
        <taxon>Archaea</taxon>
        <taxon>Methanobacteriati</taxon>
        <taxon>Methanobacteriota</taxon>
        <taxon>Stenosarchaea group</taxon>
        <taxon>Methanomicrobia</taxon>
        <taxon>Methanomicrobiales</taxon>
        <taxon>Methanocorpusculaceae</taxon>
        <taxon>Methanorbis</taxon>
    </lineage>
</organism>
<comment type="caution">
    <text evidence="2">The sequence shown here is derived from an EMBL/GenBank/DDBJ whole genome shotgun (WGS) entry which is preliminary data.</text>
</comment>
<evidence type="ECO:0000256" key="1">
    <source>
        <dbReference type="HAMAP-Rule" id="MF_00763"/>
    </source>
</evidence>
<name>A0AAE4SAJ3_9EURY</name>
<keyword evidence="3" id="KW-1185">Reference proteome</keyword>
<reference evidence="2" key="1">
    <citation type="submission" date="2023-06" db="EMBL/GenBank/DDBJ databases">
        <title>Genome sequence of Methancorpusculaceae sp. Ag1.</title>
        <authorList>
            <person name="Protasov E."/>
            <person name="Platt K."/>
            <person name="Poehlein A."/>
            <person name="Daniel R."/>
            <person name="Brune A."/>
        </authorList>
    </citation>
    <scope>NUCLEOTIDE SEQUENCE</scope>
    <source>
        <strain evidence="2">Ag1</strain>
    </source>
</reference>
<protein>
    <recommendedName>
        <fullName evidence="1">UPF0305 protein McpAg1_12750</fullName>
    </recommendedName>
</protein>
<dbReference type="InterPro" id="IPR019215">
    <property type="entry name" value="DUF2115"/>
</dbReference>
<dbReference type="EMBL" id="JAWDKA010000006">
    <property type="protein sequence ID" value="MDV0442054.1"/>
    <property type="molecule type" value="Genomic_DNA"/>
</dbReference>
<evidence type="ECO:0000313" key="3">
    <source>
        <dbReference type="Proteomes" id="UP001273136"/>
    </source>
</evidence>
<gene>
    <name evidence="2" type="ORF">McpAg1_12750</name>
</gene>
<dbReference type="Proteomes" id="UP001273136">
    <property type="component" value="Unassembled WGS sequence"/>
</dbReference>
<comment type="similarity">
    <text evidence="1">Belongs to the UPF0305 family.</text>
</comment>